<evidence type="ECO:0000313" key="3">
    <source>
        <dbReference type="Proteomes" id="UP000258613"/>
    </source>
</evidence>
<gene>
    <name evidence="1" type="ORF">AArc1_2003</name>
    <name evidence="2" type="ORF">AArcMg_1636</name>
</gene>
<name>A0A346PFM6_9EURY</name>
<evidence type="ECO:0000313" key="2">
    <source>
        <dbReference type="EMBL" id="AXR81648.1"/>
    </source>
</evidence>
<proteinExistence type="predicted"/>
<sequence>MTEFDSEKFDQKYVHYFDELQAAYSNAYQQLHGQCDSTVLKAIDRKVLAESEPFYVGATEGELANDSSGQYAGATDSPFRVELPDDVPDRVGRVADHDQFDVVLAELVERIERELERQFEFESDD</sequence>
<evidence type="ECO:0000313" key="4">
    <source>
        <dbReference type="Proteomes" id="UP000258707"/>
    </source>
</evidence>
<dbReference type="AlphaFoldDB" id="A0A346PFM6"/>
<dbReference type="Proteomes" id="UP000258613">
    <property type="component" value="Chromosome"/>
</dbReference>
<dbReference type="KEGG" id="nag:AArcMg_1636"/>
<reference evidence="4" key="1">
    <citation type="submission" date="2017-10" db="EMBL/GenBank/DDBJ databases">
        <title>Phenotypic and genomic properties of facultatively anaerobic sulfur-reducing natronoarchaea from hypersaline soda lakes.</title>
        <authorList>
            <person name="Sorokin D.Y."/>
            <person name="Kublanov I.V."/>
            <person name="Roman P."/>
            <person name="Sinninghe Damste J.S."/>
            <person name="Golyshin P.N."/>
            <person name="Rojo D."/>
            <person name="Ciordia S."/>
            <person name="Mena Md.C."/>
            <person name="Ferrer M."/>
            <person name="Messina E."/>
            <person name="Smedile F."/>
            <person name="La Spada G."/>
            <person name="La Cono V."/>
            <person name="Yakimov M.M."/>
        </authorList>
    </citation>
    <scope>NUCLEOTIDE SEQUENCE [LARGE SCALE GENOMIC DNA]</scope>
    <source>
        <strain evidence="4">AArc1</strain>
    </source>
</reference>
<dbReference type="EMBL" id="CP024047">
    <property type="protein sequence ID" value="AXR78321.1"/>
    <property type="molecule type" value="Genomic_DNA"/>
</dbReference>
<keyword evidence="3" id="KW-1185">Reference proteome</keyword>
<dbReference type="RefSeq" id="WP_117364408.1">
    <property type="nucleotide sequence ID" value="NZ_CP024047.1"/>
</dbReference>
<dbReference type="GeneID" id="37642119"/>
<dbReference type="InterPro" id="IPR043952">
    <property type="entry name" value="DUF5783"/>
</dbReference>
<dbReference type="KEGG" id="nan:AArc1_2003"/>
<organism evidence="1 4">
    <name type="scientific">Natrarchaeobaculum sulfurireducens</name>
    <dbReference type="NCBI Taxonomy" id="2044521"/>
    <lineage>
        <taxon>Archaea</taxon>
        <taxon>Methanobacteriati</taxon>
        <taxon>Methanobacteriota</taxon>
        <taxon>Stenosarchaea group</taxon>
        <taxon>Halobacteria</taxon>
        <taxon>Halobacteriales</taxon>
        <taxon>Natrialbaceae</taxon>
        <taxon>Natrarchaeobaculum</taxon>
    </lineage>
</organism>
<dbReference type="OrthoDB" id="225920at2157"/>
<evidence type="ECO:0000313" key="1">
    <source>
        <dbReference type="EMBL" id="AXR78321.1"/>
    </source>
</evidence>
<protein>
    <submittedName>
        <fullName evidence="1">Uncharacterized protein</fullName>
    </submittedName>
</protein>
<dbReference type="Pfam" id="PF19095">
    <property type="entry name" value="DUF5783"/>
    <property type="match status" value="1"/>
</dbReference>
<reference evidence="3" key="2">
    <citation type="submission" date="2018-02" db="EMBL/GenBank/DDBJ databases">
        <title>Phenotypic and genomic properties of facultatively anaerobic sulfur-reducing natronoarchaea from hypersaline soda lakes.</title>
        <authorList>
            <person name="Sorokin D.Y."/>
            <person name="Kublanov I.V."/>
            <person name="Roman P."/>
            <person name="Sinninghe Damste J.S."/>
            <person name="Golyshin P.N."/>
            <person name="Rojo D."/>
            <person name="Ciordia S."/>
            <person name="Mena M.D.C."/>
            <person name="Ferrer M."/>
            <person name="Messina E."/>
            <person name="Smedile F."/>
            <person name="La Spada G."/>
            <person name="La Cono V."/>
            <person name="Yakimov M.M."/>
        </authorList>
    </citation>
    <scope>NUCLEOTIDE SEQUENCE [LARGE SCALE GENOMIC DNA]</scope>
    <source>
        <strain evidence="3">AArc-Mg</strain>
    </source>
</reference>
<accession>A0A346PQ53</accession>
<dbReference type="Proteomes" id="UP000258707">
    <property type="component" value="Chromosome"/>
</dbReference>
<dbReference type="EMBL" id="CP027033">
    <property type="protein sequence ID" value="AXR81648.1"/>
    <property type="molecule type" value="Genomic_DNA"/>
</dbReference>
<accession>A0A346PFM6</accession>
<reference evidence="1" key="3">
    <citation type="journal article" date="2019" name="Int. J. Syst. Evol. Microbiol.">
        <title>Natronolimnobius sulfurireducens sp. nov. and Halalkaliarchaeum desulfuricum gen. nov., sp. nov., the first sulfur-respiring alkaliphilic haloarchaea from hypersaline alkaline lakes.</title>
        <authorList>
            <person name="Sorokin D.Y."/>
            <person name="Yakimov M."/>
            <person name="Messina E."/>
            <person name="Merkel A.Y."/>
            <person name="Bale N.J."/>
            <person name="Sinninghe Damste J.S."/>
        </authorList>
    </citation>
    <scope>NUCLEOTIDE SEQUENCE</scope>
    <source>
        <strain evidence="2">AArc-Mg</strain>
        <strain evidence="1">AArc1</strain>
    </source>
</reference>